<proteinExistence type="predicted"/>
<dbReference type="InterPro" id="IPR009061">
    <property type="entry name" value="DNA-bd_dom_put_sf"/>
</dbReference>
<comment type="caution">
    <text evidence="6">The sequence shown here is derived from an EMBL/GenBank/DDBJ whole genome shotgun (WGS) entry which is preliminary data.</text>
</comment>
<evidence type="ECO:0000256" key="1">
    <source>
        <dbReference type="ARBA" id="ARBA00023015"/>
    </source>
</evidence>
<dbReference type="GO" id="GO:0003700">
    <property type="term" value="F:DNA-binding transcription factor activity"/>
    <property type="evidence" value="ECO:0007669"/>
    <property type="project" value="InterPro"/>
</dbReference>
<dbReference type="SUPFAM" id="SSF89082">
    <property type="entry name" value="Antibiotic binding domain of TipA-like multidrug resistance regulators"/>
    <property type="match status" value="1"/>
</dbReference>
<dbReference type="Pfam" id="PF07739">
    <property type="entry name" value="TipAS"/>
    <property type="match status" value="1"/>
</dbReference>
<evidence type="ECO:0000256" key="2">
    <source>
        <dbReference type="ARBA" id="ARBA00023125"/>
    </source>
</evidence>
<keyword evidence="3" id="KW-0010">Activator</keyword>
<sequence length="253" mass="30296">MPYTVKQLANISGVSSRTLRYYDEIGLLKPAYYGDNQYRYYEKEQLLILQQILFFREIGCPLNDIQRIMSSDHFDKIDALIAHKSNLLESLEKIKSLIKTIDKTISHIRGNLIMNDIEMYEGFNLNKQQEHEQYMVETGKITQKEINESWKNIRHWKKNNWDEHTEEGKEINEGLVHCITKQNKPEDKEVQDLIQRHYCWVKQFWTPNRESYISLGQMYLEHTDFKSFYDNYHPKLAEFLVKAMNVFAMNKLK</sequence>
<protein>
    <submittedName>
        <fullName evidence="6">MerR family transcriptional regulator</fullName>
    </submittedName>
</protein>
<dbReference type="Gene3D" id="1.10.490.50">
    <property type="entry name" value="Antibiotic binding domain of TipA-like multidrug resistance regulators"/>
    <property type="match status" value="1"/>
</dbReference>
<gene>
    <name evidence="6" type="ORF">LOX96_00920</name>
</gene>
<dbReference type="RefSeq" id="WP_250421414.1">
    <property type="nucleotide sequence ID" value="NZ_JAJKBJ010000001.1"/>
</dbReference>
<evidence type="ECO:0000256" key="3">
    <source>
        <dbReference type="ARBA" id="ARBA00023159"/>
    </source>
</evidence>
<keyword evidence="7" id="KW-1185">Reference proteome</keyword>
<keyword evidence="1" id="KW-0805">Transcription regulation</keyword>
<accession>A0A9X2CYK6</accession>
<evidence type="ECO:0000259" key="5">
    <source>
        <dbReference type="PROSITE" id="PS50937"/>
    </source>
</evidence>
<dbReference type="SMART" id="SM00422">
    <property type="entry name" value="HTH_MERR"/>
    <property type="match status" value="1"/>
</dbReference>
<keyword evidence="2" id="KW-0238">DNA-binding</keyword>
<dbReference type="GO" id="GO:0003677">
    <property type="term" value="F:DNA binding"/>
    <property type="evidence" value="ECO:0007669"/>
    <property type="project" value="UniProtKB-KW"/>
</dbReference>
<dbReference type="Pfam" id="PF13411">
    <property type="entry name" value="MerR_1"/>
    <property type="match status" value="1"/>
</dbReference>
<keyword evidence="4" id="KW-0804">Transcription</keyword>
<organism evidence="6 7">
    <name type="scientific">Legionella maioricensis</name>
    <dbReference type="NCBI Taxonomy" id="2896528"/>
    <lineage>
        <taxon>Bacteria</taxon>
        <taxon>Pseudomonadati</taxon>
        <taxon>Pseudomonadota</taxon>
        <taxon>Gammaproteobacteria</taxon>
        <taxon>Legionellales</taxon>
        <taxon>Legionellaceae</taxon>
        <taxon>Legionella</taxon>
    </lineage>
</organism>
<dbReference type="InterPro" id="IPR036244">
    <property type="entry name" value="TipA-like_antibiotic-bd"/>
</dbReference>
<feature type="domain" description="HTH merR-type" evidence="5">
    <location>
        <begin position="1"/>
        <end position="71"/>
    </location>
</feature>
<dbReference type="PANTHER" id="PTHR30204:SF90">
    <property type="entry name" value="HTH-TYPE TRANSCRIPTIONAL ACTIVATOR MTA"/>
    <property type="match status" value="1"/>
</dbReference>
<dbReference type="InterPro" id="IPR047057">
    <property type="entry name" value="MerR_fam"/>
</dbReference>
<dbReference type="EMBL" id="JAJKBJ010000001">
    <property type="protein sequence ID" value="MCL9682647.1"/>
    <property type="molecule type" value="Genomic_DNA"/>
</dbReference>
<dbReference type="InterPro" id="IPR012925">
    <property type="entry name" value="TipAS_dom"/>
</dbReference>
<dbReference type="InterPro" id="IPR000551">
    <property type="entry name" value="MerR-type_HTH_dom"/>
</dbReference>
<evidence type="ECO:0000256" key="4">
    <source>
        <dbReference type="ARBA" id="ARBA00023163"/>
    </source>
</evidence>
<reference evidence="6" key="1">
    <citation type="submission" date="2021-11" db="EMBL/GenBank/DDBJ databases">
        <title>Legionella maioricencis sp. nov., a new species isolated from hot water samples in Mallorca.</title>
        <authorList>
            <person name="Crespi S."/>
            <person name="Drasar V."/>
            <person name="Salva-Serra F."/>
            <person name="Jaen-Luchoro D."/>
            <person name="Pineiro-Iglesias B."/>
            <person name="Aliaga F."/>
            <person name="Fernandez-Juarez V."/>
            <person name="Coll G."/>
            <person name="Moore E.R.B."/>
            <person name="Bennasar-Figueras A."/>
        </authorList>
    </citation>
    <scope>NUCLEOTIDE SEQUENCE</scope>
    <source>
        <strain evidence="6">HCPI-6</strain>
    </source>
</reference>
<dbReference type="PANTHER" id="PTHR30204">
    <property type="entry name" value="REDOX-CYCLING DRUG-SENSING TRANSCRIPTIONAL ACTIVATOR SOXR"/>
    <property type="match status" value="1"/>
</dbReference>
<dbReference type="AlphaFoldDB" id="A0A9X2CYK6"/>
<dbReference type="Gene3D" id="1.10.1660.10">
    <property type="match status" value="1"/>
</dbReference>
<evidence type="ECO:0000313" key="6">
    <source>
        <dbReference type="EMBL" id="MCL9682647.1"/>
    </source>
</evidence>
<name>A0A9X2CYK6_9GAMM</name>
<dbReference type="PROSITE" id="PS50937">
    <property type="entry name" value="HTH_MERR_2"/>
    <property type="match status" value="1"/>
</dbReference>
<dbReference type="CDD" id="cd01106">
    <property type="entry name" value="HTH_TipAL-Mta"/>
    <property type="match status" value="1"/>
</dbReference>
<dbReference type="SUPFAM" id="SSF46955">
    <property type="entry name" value="Putative DNA-binding domain"/>
    <property type="match status" value="1"/>
</dbReference>
<dbReference type="Proteomes" id="UP001139721">
    <property type="component" value="Unassembled WGS sequence"/>
</dbReference>
<evidence type="ECO:0000313" key="7">
    <source>
        <dbReference type="Proteomes" id="UP001139721"/>
    </source>
</evidence>